<keyword evidence="1" id="KW-0732">Signal</keyword>
<proteinExistence type="predicted"/>
<dbReference type="EMBL" id="AVOT02044296">
    <property type="protein sequence ID" value="MBW0539652.1"/>
    <property type="molecule type" value="Genomic_DNA"/>
</dbReference>
<feature type="signal peptide" evidence="1">
    <location>
        <begin position="1"/>
        <end position="21"/>
    </location>
</feature>
<evidence type="ECO:0008006" key="4">
    <source>
        <dbReference type="Google" id="ProtNLM"/>
    </source>
</evidence>
<organism evidence="2 3">
    <name type="scientific">Austropuccinia psidii MF-1</name>
    <dbReference type="NCBI Taxonomy" id="1389203"/>
    <lineage>
        <taxon>Eukaryota</taxon>
        <taxon>Fungi</taxon>
        <taxon>Dikarya</taxon>
        <taxon>Basidiomycota</taxon>
        <taxon>Pucciniomycotina</taxon>
        <taxon>Pucciniomycetes</taxon>
        <taxon>Pucciniales</taxon>
        <taxon>Sphaerophragmiaceae</taxon>
        <taxon>Austropuccinia</taxon>
    </lineage>
</organism>
<comment type="caution">
    <text evidence="2">The sequence shown here is derived from an EMBL/GenBank/DDBJ whole genome shotgun (WGS) entry which is preliminary data.</text>
</comment>
<evidence type="ECO:0000313" key="2">
    <source>
        <dbReference type="EMBL" id="MBW0539652.1"/>
    </source>
</evidence>
<sequence length="142" mass="15826">MIFKVIHLVSLAWILAGFISSIQIEATHTLRRRGDSKDLVIACEKSFSMDVCRRGFDLAWANNQIHEFTTNHQFTIRSGCKFTWWTDNEKGVVITSLTDLTDVLARIGDFCSTTSQVGGPKRALWAGSLGESHVALQVDLVV</sequence>
<protein>
    <recommendedName>
        <fullName evidence="4">Ecp2 effector protein domain-containing protein</fullName>
    </recommendedName>
</protein>
<name>A0A9Q3IGG1_9BASI</name>
<dbReference type="AlphaFoldDB" id="A0A9Q3IGG1"/>
<evidence type="ECO:0000313" key="3">
    <source>
        <dbReference type="Proteomes" id="UP000765509"/>
    </source>
</evidence>
<feature type="chain" id="PRO_5040316690" description="Ecp2 effector protein domain-containing protein" evidence="1">
    <location>
        <begin position="22"/>
        <end position="142"/>
    </location>
</feature>
<reference evidence="2" key="1">
    <citation type="submission" date="2021-03" db="EMBL/GenBank/DDBJ databases">
        <title>Draft genome sequence of rust myrtle Austropuccinia psidii MF-1, a brazilian biotype.</title>
        <authorList>
            <person name="Quecine M.C."/>
            <person name="Pachon D.M.R."/>
            <person name="Bonatelli M.L."/>
            <person name="Correr F.H."/>
            <person name="Franceschini L.M."/>
            <person name="Leite T.F."/>
            <person name="Margarido G.R.A."/>
            <person name="Almeida C.A."/>
            <person name="Ferrarezi J.A."/>
            <person name="Labate C.A."/>
        </authorList>
    </citation>
    <scope>NUCLEOTIDE SEQUENCE</scope>
    <source>
        <strain evidence="2">MF-1</strain>
    </source>
</reference>
<evidence type="ECO:0000256" key="1">
    <source>
        <dbReference type="SAM" id="SignalP"/>
    </source>
</evidence>
<gene>
    <name evidence="2" type="ORF">O181_079367</name>
</gene>
<accession>A0A9Q3IGG1</accession>
<dbReference type="Proteomes" id="UP000765509">
    <property type="component" value="Unassembled WGS sequence"/>
</dbReference>
<keyword evidence="3" id="KW-1185">Reference proteome</keyword>